<gene>
    <name evidence="7" type="ORF">EYC84_009017</name>
</gene>
<dbReference type="Proteomes" id="UP000322873">
    <property type="component" value="Unassembled WGS sequence"/>
</dbReference>
<dbReference type="GO" id="GO:0005886">
    <property type="term" value="C:plasma membrane"/>
    <property type="evidence" value="ECO:0007669"/>
    <property type="project" value="TreeGrafter"/>
</dbReference>
<feature type="transmembrane region" description="Helical" evidence="6">
    <location>
        <begin position="120"/>
        <end position="137"/>
    </location>
</feature>
<dbReference type="SUPFAM" id="SSF103473">
    <property type="entry name" value="MFS general substrate transporter"/>
    <property type="match status" value="1"/>
</dbReference>
<evidence type="ECO:0000256" key="6">
    <source>
        <dbReference type="SAM" id="Phobius"/>
    </source>
</evidence>
<keyword evidence="2 6" id="KW-0812">Transmembrane</keyword>
<comment type="subcellular location">
    <subcellularLocation>
        <location evidence="1">Membrane</location>
        <topology evidence="1">Multi-pass membrane protein</topology>
    </subcellularLocation>
</comment>
<feature type="compositionally biased region" description="Low complexity" evidence="5">
    <location>
        <begin position="41"/>
        <end position="51"/>
    </location>
</feature>
<organism evidence="7 8">
    <name type="scientific">Monilinia fructicola</name>
    <name type="common">Brown rot fungus</name>
    <name type="synonym">Ciboria fructicola</name>
    <dbReference type="NCBI Taxonomy" id="38448"/>
    <lineage>
        <taxon>Eukaryota</taxon>
        <taxon>Fungi</taxon>
        <taxon>Dikarya</taxon>
        <taxon>Ascomycota</taxon>
        <taxon>Pezizomycotina</taxon>
        <taxon>Leotiomycetes</taxon>
        <taxon>Helotiales</taxon>
        <taxon>Sclerotiniaceae</taxon>
        <taxon>Monilinia</taxon>
    </lineage>
</organism>
<dbReference type="PROSITE" id="PS00216">
    <property type="entry name" value="SUGAR_TRANSPORT_1"/>
    <property type="match status" value="1"/>
</dbReference>
<feature type="compositionally biased region" description="Basic and acidic residues" evidence="5">
    <location>
        <begin position="1"/>
        <end position="14"/>
    </location>
</feature>
<dbReference type="InterPro" id="IPR005829">
    <property type="entry name" value="Sugar_transporter_CS"/>
</dbReference>
<dbReference type="GO" id="GO:0022857">
    <property type="term" value="F:transmembrane transporter activity"/>
    <property type="evidence" value="ECO:0007669"/>
    <property type="project" value="InterPro"/>
</dbReference>
<keyword evidence="8" id="KW-1185">Reference proteome</keyword>
<keyword evidence="4 6" id="KW-0472">Membrane</keyword>
<dbReference type="PANTHER" id="PTHR23502">
    <property type="entry name" value="MAJOR FACILITATOR SUPERFAMILY"/>
    <property type="match status" value="1"/>
</dbReference>
<comment type="caution">
    <text evidence="7">The sequence shown here is derived from an EMBL/GenBank/DDBJ whole genome shotgun (WGS) entry which is preliminary data.</text>
</comment>
<accession>A0A5M9JAW1</accession>
<evidence type="ECO:0000256" key="4">
    <source>
        <dbReference type="ARBA" id="ARBA00023136"/>
    </source>
</evidence>
<dbReference type="VEuPathDB" id="FungiDB:MFRU_057g00190"/>
<feature type="compositionally biased region" description="Polar residues" evidence="5">
    <location>
        <begin position="15"/>
        <end position="27"/>
    </location>
</feature>
<feature type="transmembrane region" description="Helical" evidence="6">
    <location>
        <begin position="337"/>
        <end position="356"/>
    </location>
</feature>
<evidence type="ECO:0000256" key="5">
    <source>
        <dbReference type="SAM" id="MobiDB-lite"/>
    </source>
</evidence>
<evidence type="ECO:0000313" key="7">
    <source>
        <dbReference type="EMBL" id="KAA8566454.1"/>
    </source>
</evidence>
<feature type="region of interest" description="Disordered" evidence="5">
    <location>
        <begin position="1"/>
        <end position="51"/>
    </location>
</feature>
<reference evidence="7 8" key="1">
    <citation type="submission" date="2019-06" db="EMBL/GenBank/DDBJ databases">
        <title>Genome Sequence of the Brown Rot Fungal Pathogen Monilinia fructicola.</title>
        <authorList>
            <person name="De Miccolis Angelini R.M."/>
            <person name="Landi L."/>
            <person name="Abate D."/>
            <person name="Pollastro S."/>
            <person name="Romanazzi G."/>
            <person name="Faretra F."/>
        </authorList>
    </citation>
    <scope>NUCLEOTIDE SEQUENCE [LARGE SCALE GENOMIC DNA]</scope>
    <source>
        <strain evidence="7 8">Mfrc123</strain>
    </source>
</reference>
<dbReference type="PANTHER" id="PTHR23502:SF12">
    <property type="entry name" value="MULTIDRUG TRANSPORTER, PUTATIVE (AFU_ORTHOLOGUE AFUA_1G06440)-RELATED"/>
    <property type="match status" value="1"/>
</dbReference>
<feature type="transmembrane region" description="Helical" evidence="6">
    <location>
        <begin position="188"/>
        <end position="209"/>
    </location>
</feature>
<sequence length="383" mass="42691">MAKSIEFEKEDIHKSSNPTSATLASSLSDDEQSYPPLSHAPSIRSLSSDSINSDPLAPLEQALTPNLETAAEQLAHVQLSYTRTGTSYATTGSRNPSFEVDFEENDPDDPRNWPLWYRSYTIFAVSFATWSTVLYSSSYTSGMPGMMEEFSITSEPVATLGVTTYLFGLAIGSLVLAPLSEIWGRRPVYIGSMAFFALMVLPCALGTSLGEILGVRFIGALAGAAMISNSPGTVADITNDEYRALAFSIWSIGPNEWSSNRTSHWWFCGRIPWMEMDKLDCDDTCRMCLDSLRIQTGDERYWCRYDQKKSFYDILKINLSRPFVLCATEPILWFWDAYIGIIYGILYLCFVAYPIIYTEMRGWTLGQTGLAFLGIGLGNHAFP</sequence>
<keyword evidence="3 6" id="KW-1133">Transmembrane helix</keyword>
<evidence type="ECO:0000313" key="8">
    <source>
        <dbReference type="Proteomes" id="UP000322873"/>
    </source>
</evidence>
<evidence type="ECO:0008006" key="9">
    <source>
        <dbReference type="Google" id="ProtNLM"/>
    </source>
</evidence>
<dbReference type="Gene3D" id="1.20.1720.10">
    <property type="entry name" value="Multidrug resistance protein D"/>
    <property type="match status" value="1"/>
</dbReference>
<name>A0A5M9JAW1_MONFR</name>
<evidence type="ECO:0000256" key="2">
    <source>
        <dbReference type="ARBA" id="ARBA00022692"/>
    </source>
</evidence>
<dbReference type="InterPro" id="IPR036259">
    <property type="entry name" value="MFS_trans_sf"/>
</dbReference>
<dbReference type="EMBL" id="VICG01000012">
    <property type="protein sequence ID" value="KAA8566454.1"/>
    <property type="molecule type" value="Genomic_DNA"/>
</dbReference>
<protein>
    <recommendedName>
        <fullName evidence="9">Major facilitator superfamily (MFS) profile domain-containing protein</fullName>
    </recommendedName>
</protein>
<evidence type="ECO:0000256" key="1">
    <source>
        <dbReference type="ARBA" id="ARBA00004141"/>
    </source>
</evidence>
<dbReference type="AlphaFoldDB" id="A0A5M9JAW1"/>
<evidence type="ECO:0000256" key="3">
    <source>
        <dbReference type="ARBA" id="ARBA00022989"/>
    </source>
</evidence>
<feature type="transmembrane region" description="Helical" evidence="6">
    <location>
        <begin position="157"/>
        <end position="176"/>
    </location>
</feature>
<dbReference type="InterPro" id="IPR011701">
    <property type="entry name" value="MFS"/>
</dbReference>
<proteinExistence type="predicted"/>
<dbReference type="Pfam" id="PF07690">
    <property type="entry name" value="MFS_1"/>
    <property type="match status" value="1"/>
</dbReference>